<comment type="caution">
    <text evidence="2">The sequence shown here is derived from an EMBL/GenBank/DDBJ whole genome shotgun (WGS) entry which is preliminary data.</text>
</comment>
<keyword evidence="1" id="KW-0732">Signal</keyword>
<accession>A0AAD5DAE8</accession>
<evidence type="ECO:0000256" key="1">
    <source>
        <dbReference type="SAM" id="SignalP"/>
    </source>
</evidence>
<feature type="signal peptide" evidence="1">
    <location>
        <begin position="1"/>
        <end position="24"/>
    </location>
</feature>
<organism evidence="2 3">
    <name type="scientific">Ambrosia artemisiifolia</name>
    <name type="common">Common ragweed</name>
    <dbReference type="NCBI Taxonomy" id="4212"/>
    <lineage>
        <taxon>Eukaryota</taxon>
        <taxon>Viridiplantae</taxon>
        <taxon>Streptophyta</taxon>
        <taxon>Embryophyta</taxon>
        <taxon>Tracheophyta</taxon>
        <taxon>Spermatophyta</taxon>
        <taxon>Magnoliopsida</taxon>
        <taxon>eudicotyledons</taxon>
        <taxon>Gunneridae</taxon>
        <taxon>Pentapetalae</taxon>
        <taxon>asterids</taxon>
        <taxon>campanulids</taxon>
        <taxon>Asterales</taxon>
        <taxon>Asteraceae</taxon>
        <taxon>Asteroideae</taxon>
        <taxon>Heliantheae alliance</taxon>
        <taxon>Heliantheae</taxon>
        <taxon>Ambrosia</taxon>
    </lineage>
</organism>
<reference evidence="2" key="1">
    <citation type="submission" date="2022-06" db="EMBL/GenBank/DDBJ databases">
        <title>Uncovering the hologenomic basis of an extraordinary plant invasion.</title>
        <authorList>
            <person name="Bieker V.C."/>
            <person name="Martin M.D."/>
            <person name="Gilbert T."/>
            <person name="Hodgins K."/>
            <person name="Battlay P."/>
            <person name="Petersen B."/>
            <person name="Wilson J."/>
        </authorList>
    </citation>
    <scope>NUCLEOTIDE SEQUENCE</scope>
    <source>
        <strain evidence="2">AA19_3_7</strain>
        <tissue evidence="2">Leaf</tissue>
    </source>
</reference>
<feature type="chain" id="PRO_5042265551" evidence="1">
    <location>
        <begin position="25"/>
        <end position="65"/>
    </location>
</feature>
<proteinExistence type="predicted"/>
<evidence type="ECO:0000313" key="2">
    <source>
        <dbReference type="EMBL" id="KAI7757411.1"/>
    </source>
</evidence>
<keyword evidence="3" id="KW-1185">Reference proteome</keyword>
<protein>
    <submittedName>
        <fullName evidence="2">Uncharacterized protein</fullName>
    </submittedName>
</protein>
<dbReference type="Proteomes" id="UP001206925">
    <property type="component" value="Unassembled WGS sequence"/>
</dbReference>
<evidence type="ECO:0000313" key="3">
    <source>
        <dbReference type="Proteomes" id="UP001206925"/>
    </source>
</evidence>
<dbReference type="EMBL" id="JAMZMK010000127">
    <property type="protein sequence ID" value="KAI7757411.1"/>
    <property type="molecule type" value="Genomic_DNA"/>
</dbReference>
<gene>
    <name evidence="2" type="ORF">M8C21_016047</name>
</gene>
<sequence length="65" mass="7363">NRHQTLLLLRIMLIPLQMIQSFLALNIEELVARFLVLDNSSDGGIRAGGQVERDIEQVVYPIMSI</sequence>
<feature type="non-terminal residue" evidence="2">
    <location>
        <position position="65"/>
    </location>
</feature>
<name>A0AAD5DAE8_AMBAR</name>
<dbReference type="AlphaFoldDB" id="A0AAD5DAE8"/>